<gene>
    <name evidence="5" type="ORF">KUTeg_022473</name>
</gene>
<protein>
    <recommendedName>
        <fullName evidence="2">FAD-dependent oxidoreductase domain-containing protein 1</fullName>
    </recommendedName>
</protein>
<sequence length="335" mass="38277">MLSVGGIRHQFTLPENVQMSMFTTEFLRNIRENLKDDDDPPDVQFNHQGYLFLVPPNKAEDLSECVKMQRELGLEGEGWFDPWLLLRALRKKNLNMGVNYVNGEVTGFESSKERIGEDFHDYLKSVNFKDADGNIRQISFVACVNCAGPWAGEISKMVQPTTEEKFFLCSRKRFVYVVHCPEGPPISAPLTVDPTGTYFRREGFSGHYLCGASPEIDNEPDTSNLDVDYDFFNNKVWPDLSNRIPAFEKLKLKSAWAGYYDFNYVDQNLIIGKHPYHTNFFFANGMSGHGVQQSIAIGRAVMELIVDSGYKTIDLSRFGFERFIIDQPLFERAIV</sequence>
<comment type="caution">
    <text evidence="5">The sequence shown here is derived from an EMBL/GenBank/DDBJ whole genome shotgun (WGS) entry which is preliminary data.</text>
</comment>
<evidence type="ECO:0000313" key="6">
    <source>
        <dbReference type="Proteomes" id="UP001217089"/>
    </source>
</evidence>
<accession>A0ABQ9E6I3</accession>
<dbReference type="Proteomes" id="UP001217089">
    <property type="component" value="Unassembled WGS sequence"/>
</dbReference>
<dbReference type="Gene3D" id="3.30.9.10">
    <property type="entry name" value="D-Amino Acid Oxidase, subunit A, domain 2"/>
    <property type="match status" value="2"/>
</dbReference>
<evidence type="ECO:0000256" key="3">
    <source>
        <dbReference type="ARBA" id="ARBA00046185"/>
    </source>
</evidence>
<dbReference type="PANTHER" id="PTHR13847:SF287">
    <property type="entry name" value="FAD-DEPENDENT OXIDOREDUCTASE DOMAIN-CONTAINING PROTEIN 1"/>
    <property type="match status" value="1"/>
</dbReference>
<keyword evidence="1" id="KW-0560">Oxidoreductase</keyword>
<dbReference type="PANTHER" id="PTHR13847">
    <property type="entry name" value="SARCOSINE DEHYDROGENASE-RELATED"/>
    <property type="match status" value="1"/>
</dbReference>
<reference evidence="5 6" key="1">
    <citation type="submission" date="2022-12" db="EMBL/GenBank/DDBJ databases">
        <title>Chromosome-level genome of Tegillarca granosa.</title>
        <authorList>
            <person name="Kim J."/>
        </authorList>
    </citation>
    <scope>NUCLEOTIDE SEQUENCE [LARGE SCALE GENOMIC DNA]</scope>
    <source>
        <strain evidence="5">Teg-2019</strain>
        <tissue evidence="5">Adductor muscle</tissue>
    </source>
</reference>
<evidence type="ECO:0000259" key="4">
    <source>
        <dbReference type="Pfam" id="PF01266"/>
    </source>
</evidence>
<evidence type="ECO:0000313" key="5">
    <source>
        <dbReference type="EMBL" id="KAJ8300954.1"/>
    </source>
</evidence>
<comment type="function">
    <text evidence="3">Required for the assembly of the mitochondrial membrane respiratory chain NADH dehydrogenase (Complex I). Involved in mid-late stages of complex I assembly.</text>
</comment>
<evidence type="ECO:0000256" key="2">
    <source>
        <dbReference type="ARBA" id="ARBA00039785"/>
    </source>
</evidence>
<dbReference type="Pfam" id="PF01266">
    <property type="entry name" value="DAO"/>
    <property type="match status" value="1"/>
</dbReference>
<keyword evidence="6" id="KW-1185">Reference proteome</keyword>
<dbReference type="InterPro" id="IPR006076">
    <property type="entry name" value="FAD-dep_OxRdtase"/>
</dbReference>
<dbReference type="EMBL" id="JARBDR010000919">
    <property type="protein sequence ID" value="KAJ8300954.1"/>
    <property type="molecule type" value="Genomic_DNA"/>
</dbReference>
<dbReference type="Gene3D" id="3.50.50.60">
    <property type="entry name" value="FAD/NAD(P)-binding domain"/>
    <property type="match status" value="2"/>
</dbReference>
<feature type="domain" description="FAD dependent oxidoreductase" evidence="4">
    <location>
        <begin position="72"/>
        <end position="304"/>
    </location>
</feature>
<evidence type="ECO:0000256" key="1">
    <source>
        <dbReference type="ARBA" id="ARBA00023002"/>
    </source>
</evidence>
<name>A0ABQ9E6I3_TEGGR</name>
<proteinExistence type="predicted"/>
<dbReference type="SUPFAM" id="SSF51905">
    <property type="entry name" value="FAD/NAD(P)-binding domain"/>
    <property type="match status" value="1"/>
</dbReference>
<organism evidence="5 6">
    <name type="scientific">Tegillarca granosa</name>
    <name type="common">Malaysian cockle</name>
    <name type="synonym">Anadara granosa</name>
    <dbReference type="NCBI Taxonomy" id="220873"/>
    <lineage>
        <taxon>Eukaryota</taxon>
        <taxon>Metazoa</taxon>
        <taxon>Spiralia</taxon>
        <taxon>Lophotrochozoa</taxon>
        <taxon>Mollusca</taxon>
        <taxon>Bivalvia</taxon>
        <taxon>Autobranchia</taxon>
        <taxon>Pteriomorphia</taxon>
        <taxon>Arcoida</taxon>
        <taxon>Arcoidea</taxon>
        <taxon>Arcidae</taxon>
        <taxon>Tegillarca</taxon>
    </lineage>
</organism>
<dbReference type="InterPro" id="IPR036188">
    <property type="entry name" value="FAD/NAD-bd_sf"/>
</dbReference>